<organism evidence="2 3">
    <name type="scientific">Crenichthys baileyi</name>
    <name type="common">White River springfish</name>
    <dbReference type="NCBI Taxonomy" id="28760"/>
    <lineage>
        <taxon>Eukaryota</taxon>
        <taxon>Metazoa</taxon>
        <taxon>Chordata</taxon>
        <taxon>Craniata</taxon>
        <taxon>Vertebrata</taxon>
        <taxon>Euteleostomi</taxon>
        <taxon>Actinopterygii</taxon>
        <taxon>Neopterygii</taxon>
        <taxon>Teleostei</taxon>
        <taxon>Neoteleostei</taxon>
        <taxon>Acanthomorphata</taxon>
        <taxon>Ovalentaria</taxon>
        <taxon>Atherinomorphae</taxon>
        <taxon>Cyprinodontiformes</taxon>
        <taxon>Goodeidae</taxon>
        <taxon>Crenichthys</taxon>
    </lineage>
</organism>
<keyword evidence="3" id="KW-1185">Reference proteome</keyword>
<feature type="region of interest" description="Disordered" evidence="1">
    <location>
        <begin position="1"/>
        <end position="20"/>
    </location>
</feature>
<feature type="region of interest" description="Disordered" evidence="1">
    <location>
        <begin position="120"/>
        <end position="150"/>
    </location>
</feature>
<proteinExistence type="predicted"/>
<dbReference type="Proteomes" id="UP001311232">
    <property type="component" value="Unassembled WGS sequence"/>
</dbReference>
<evidence type="ECO:0000313" key="3">
    <source>
        <dbReference type="Proteomes" id="UP001311232"/>
    </source>
</evidence>
<gene>
    <name evidence="2" type="ORF">CRENBAI_010110</name>
</gene>
<comment type="caution">
    <text evidence="2">The sequence shown here is derived from an EMBL/GenBank/DDBJ whole genome shotgun (WGS) entry which is preliminary data.</text>
</comment>
<protein>
    <submittedName>
        <fullName evidence="2">Uncharacterized protein</fullName>
    </submittedName>
</protein>
<reference evidence="2 3" key="1">
    <citation type="submission" date="2021-06" db="EMBL/GenBank/DDBJ databases">
        <authorList>
            <person name="Palmer J.M."/>
        </authorList>
    </citation>
    <scope>NUCLEOTIDE SEQUENCE [LARGE SCALE GENOMIC DNA]</scope>
    <source>
        <strain evidence="2 3">MEX-2019</strain>
        <tissue evidence="2">Muscle</tissue>
    </source>
</reference>
<evidence type="ECO:0000313" key="2">
    <source>
        <dbReference type="EMBL" id="KAK5607851.1"/>
    </source>
</evidence>
<name>A0AAV9RFS1_9TELE</name>
<sequence length="364" mass="40009">MKLNPGQKRRHISDRRNCVRDGGADSAELPSVLCWVPLGCPVSARSAPGGLLSAPTTMTCATPGGSLRSHRCYSDIQLHRLVSVYREREKLFPEQSERAPPTFNPFRNATIDLPVCRQGLNEAERGPPSNRAAGALSRNKKKAASPPGDLLVDSDSPLQLATIPHYSRFPTLYTLSNTNALFPRALPIEAPWFTQRHAEKQKWQSHPNNSPPPLSLHLSHRPQLGLTSPAFKKDYQNGDKQGGRGFACSAPADCDTYLMQTPLCLPCLIRADAQTQAVDQYCQGARGIKVDQALTPDSPSKVDRKWGKERGKKNIKGRCGRDSNQRTAAMRAKASLYTGCALYCCTMPSDHFYTLKLNVGTQSD</sequence>
<accession>A0AAV9RFS1</accession>
<dbReference type="AlphaFoldDB" id="A0AAV9RFS1"/>
<evidence type="ECO:0000256" key="1">
    <source>
        <dbReference type="SAM" id="MobiDB-lite"/>
    </source>
</evidence>
<dbReference type="EMBL" id="JAHHUM010001924">
    <property type="protein sequence ID" value="KAK5607851.1"/>
    <property type="molecule type" value="Genomic_DNA"/>
</dbReference>